<organism evidence="12 13">
    <name type="scientific">Aquiflexum balticum DSM 16537</name>
    <dbReference type="NCBI Taxonomy" id="758820"/>
    <lineage>
        <taxon>Bacteria</taxon>
        <taxon>Pseudomonadati</taxon>
        <taxon>Bacteroidota</taxon>
        <taxon>Cytophagia</taxon>
        <taxon>Cytophagales</taxon>
        <taxon>Cyclobacteriaceae</taxon>
        <taxon>Aquiflexum</taxon>
    </lineage>
</organism>
<keyword evidence="6 9" id="KW-1133">Transmembrane helix</keyword>
<dbReference type="SUPFAM" id="SSF90123">
    <property type="entry name" value="ABC transporter transmembrane region"/>
    <property type="match status" value="1"/>
</dbReference>
<dbReference type="Pfam" id="PF00664">
    <property type="entry name" value="ABC_membrane"/>
    <property type="match status" value="1"/>
</dbReference>
<feature type="domain" description="ABC transporter" evidence="10">
    <location>
        <begin position="360"/>
        <end position="595"/>
    </location>
</feature>
<dbReference type="GO" id="GO:0005524">
    <property type="term" value="F:ATP binding"/>
    <property type="evidence" value="ECO:0007669"/>
    <property type="project" value="UniProtKB-KW"/>
</dbReference>
<feature type="transmembrane region" description="Helical" evidence="9">
    <location>
        <begin position="162"/>
        <end position="180"/>
    </location>
</feature>
<evidence type="ECO:0000256" key="4">
    <source>
        <dbReference type="ARBA" id="ARBA00022741"/>
    </source>
</evidence>
<evidence type="ECO:0000256" key="2">
    <source>
        <dbReference type="ARBA" id="ARBA00022448"/>
    </source>
</evidence>
<dbReference type="EMBL" id="LT838813">
    <property type="protein sequence ID" value="SMD46065.1"/>
    <property type="molecule type" value="Genomic_DNA"/>
</dbReference>
<keyword evidence="5" id="KW-0067">ATP-binding</keyword>
<dbReference type="PANTHER" id="PTHR24221:SF654">
    <property type="entry name" value="ATP-BINDING CASSETTE SUB-FAMILY B MEMBER 6"/>
    <property type="match status" value="1"/>
</dbReference>
<dbReference type="GO" id="GO:0005886">
    <property type="term" value="C:plasma membrane"/>
    <property type="evidence" value="ECO:0007669"/>
    <property type="project" value="UniProtKB-SubCell"/>
</dbReference>
<dbReference type="GO" id="GO:0016887">
    <property type="term" value="F:ATP hydrolysis activity"/>
    <property type="evidence" value="ECO:0007669"/>
    <property type="project" value="InterPro"/>
</dbReference>
<dbReference type="Gene3D" id="1.20.1560.10">
    <property type="entry name" value="ABC transporter type 1, transmembrane domain"/>
    <property type="match status" value="1"/>
</dbReference>
<keyword evidence="7 9" id="KW-0472">Membrane</keyword>
<keyword evidence="4" id="KW-0547">Nucleotide-binding</keyword>
<gene>
    <name evidence="12" type="ORF">SAMN00777080_4744</name>
</gene>
<dbReference type="Gene3D" id="3.40.50.300">
    <property type="entry name" value="P-loop containing nucleotide triphosphate hydrolases"/>
    <property type="match status" value="1"/>
</dbReference>
<evidence type="ECO:0000259" key="11">
    <source>
        <dbReference type="PROSITE" id="PS50929"/>
    </source>
</evidence>
<protein>
    <recommendedName>
        <fullName evidence="8">Multidrug resistance-like ATP-binding protein MdlB</fullName>
    </recommendedName>
</protein>
<dbReference type="InterPro" id="IPR017871">
    <property type="entry name" value="ABC_transporter-like_CS"/>
</dbReference>
<dbReference type="STRING" id="758820.SAMN00777080_4744"/>
<dbReference type="InterPro" id="IPR039421">
    <property type="entry name" value="Type_1_exporter"/>
</dbReference>
<feature type="transmembrane region" description="Helical" evidence="9">
    <location>
        <begin position="82"/>
        <end position="101"/>
    </location>
</feature>
<dbReference type="GO" id="GO:0140359">
    <property type="term" value="F:ABC-type transporter activity"/>
    <property type="evidence" value="ECO:0007669"/>
    <property type="project" value="InterPro"/>
</dbReference>
<name>A0A1W2HAY8_9BACT</name>
<evidence type="ECO:0000259" key="10">
    <source>
        <dbReference type="PROSITE" id="PS50893"/>
    </source>
</evidence>
<dbReference type="SUPFAM" id="SSF52540">
    <property type="entry name" value="P-loop containing nucleoside triphosphate hydrolases"/>
    <property type="match status" value="1"/>
</dbReference>
<dbReference type="GO" id="GO:0034040">
    <property type="term" value="F:ATPase-coupled lipid transmembrane transporter activity"/>
    <property type="evidence" value="ECO:0007669"/>
    <property type="project" value="TreeGrafter"/>
</dbReference>
<evidence type="ECO:0000256" key="9">
    <source>
        <dbReference type="SAM" id="Phobius"/>
    </source>
</evidence>
<evidence type="ECO:0000313" key="12">
    <source>
        <dbReference type="EMBL" id="SMD46065.1"/>
    </source>
</evidence>
<dbReference type="InterPro" id="IPR027417">
    <property type="entry name" value="P-loop_NTPase"/>
</dbReference>
<evidence type="ECO:0000256" key="1">
    <source>
        <dbReference type="ARBA" id="ARBA00004651"/>
    </source>
</evidence>
<feature type="transmembrane region" description="Helical" evidence="9">
    <location>
        <begin position="277"/>
        <end position="308"/>
    </location>
</feature>
<evidence type="ECO:0000313" key="13">
    <source>
        <dbReference type="Proteomes" id="UP000192333"/>
    </source>
</evidence>
<comment type="subcellular location">
    <subcellularLocation>
        <location evidence="1">Cell membrane</location>
        <topology evidence="1">Multi-pass membrane protein</topology>
    </subcellularLocation>
</comment>
<dbReference type="GO" id="GO:0005737">
    <property type="term" value="C:cytoplasm"/>
    <property type="evidence" value="ECO:0007669"/>
    <property type="project" value="UniProtKB-ARBA"/>
</dbReference>
<dbReference type="InterPro" id="IPR003439">
    <property type="entry name" value="ABC_transporter-like_ATP-bd"/>
</dbReference>
<evidence type="ECO:0000256" key="8">
    <source>
        <dbReference type="ARBA" id="ARBA00040960"/>
    </source>
</evidence>
<accession>A0A1W2HAY8</accession>
<dbReference type="Pfam" id="PF00005">
    <property type="entry name" value="ABC_tran"/>
    <property type="match status" value="1"/>
</dbReference>
<sequence length="598" mass="67310">MKRIINHIKGYFTHFSFFYDHLRYRLFLTMGLNISVGLLDGFGLVMFLPLLQMVDGNETGSSEDLGGLGFIVDGIENLGFQINLKTVLIFILVFFSLKGVARFIESYYRIIVQNYFIKILRIKSINYLKNFRYKAFVESDSGRIQNTLSGEINRVSGAANSYFMALQGGVMVIVYSVLAFMANPQFALMVFIGGIISNSVFKFINRATIEGSRKVTQEGHDFQGLLMQKITFFKYLKATGLIEIYSKKLEEIVENINTSNIKMGYYGSIMVATREPLVMAIVVSVILIQTLVFGQNIALIILSLLFFYRALTFLMSLQSFYNSFLTNAGALENLQSFLNELLEQKELPQGLKEIVFQDTIHLENVSFSYKELPVLKNIDLSIHKNQTVAFVGESGSGKTTLVNLICGLIAPTEGELKIDGIPIPKINLSSYQYKIGYITQEPVIFSDTVYNNVTFWAVKTPENLEKFWSVLKNASISDFVKELPEGEDSQLGSNGILVSGGQKQRISIARELYKDIDILIMDEATSALDSDTEKIIQDNIEMLKGKLTILIVAHRLATIKNADKIVLISKGELKAIADFENLVKQSSLFKKMVELQEF</sequence>
<dbReference type="InterPro" id="IPR003593">
    <property type="entry name" value="AAA+_ATPase"/>
</dbReference>
<feature type="transmembrane region" description="Helical" evidence="9">
    <location>
        <begin position="186"/>
        <end position="204"/>
    </location>
</feature>
<evidence type="ECO:0000256" key="3">
    <source>
        <dbReference type="ARBA" id="ARBA00022692"/>
    </source>
</evidence>
<keyword evidence="3 9" id="KW-0812">Transmembrane</keyword>
<dbReference type="SMART" id="SM00382">
    <property type="entry name" value="AAA"/>
    <property type="match status" value="1"/>
</dbReference>
<dbReference type="OrthoDB" id="1111069at2"/>
<dbReference type="PANTHER" id="PTHR24221">
    <property type="entry name" value="ATP-BINDING CASSETTE SUB-FAMILY B"/>
    <property type="match status" value="1"/>
</dbReference>
<feature type="transmembrane region" description="Helical" evidence="9">
    <location>
        <begin position="26"/>
        <end position="51"/>
    </location>
</feature>
<dbReference type="InterPro" id="IPR011527">
    <property type="entry name" value="ABC1_TM_dom"/>
</dbReference>
<dbReference type="FunFam" id="3.40.50.300:FF:000604">
    <property type="entry name" value="ABC transporter B family member 28"/>
    <property type="match status" value="1"/>
</dbReference>
<dbReference type="Proteomes" id="UP000192333">
    <property type="component" value="Chromosome I"/>
</dbReference>
<dbReference type="RefSeq" id="WP_084123010.1">
    <property type="nucleotide sequence ID" value="NZ_LT838813.1"/>
</dbReference>
<dbReference type="PROSITE" id="PS50893">
    <property type="entry name" value="ABC_TRANSPORTER_2"/>
    <property type="match status" value="1"/>
</dbReference>
<keyword evidence="13" id="KW-1185">Reference proteome</keyword>
<proteinExistence type="predicted"/>
<dbReference type="InterPro" id="IPR036640">
    <property type="entry name" value="ABC1_TM_sf"/>
</dbReference>
<dbReference type="AlphaFoldDB" id="A0A1W2HAY8"/>
<evidence type="ECO:0000256" key="7">
    <source>
        <dbReference type="ARBA" id="ARBA00023136"/>
    </source>
</evidence>
<feature type="domain" description="ABC transmembrane type-1" evidence="11">
    <location>
        <begin position="68"/>
        <end position="326"/>
    </location>
</feature>
<reference evidence="13" key="1">
    <citation type="submission" date="2017-04" db="EMBL/GenBank/DDBJ databases">
        <authorList>
            <person name="Varghese N."/>
            <person name="Submissions S."/>
        </authorList>
    </citation>
    <scope>NUCLEOTIDE SEQUENCE [LARGE SCALE GENOMIC DNA]</scope>
    <source>
        <strain evidence="13">DSM 16537</strain>
    </source>
</reference>
<dbReference type="PROSITE" id="PS00211">
    <property type="entry name" value="ABC_TRANSPORTER_1"/>
    <property type="match status" value="1"/>
</dbReference>
<keyword evidence="2" id="KW-0813">Transport</keyword>
<dbReference type="PROSITE" id="PS50929">
    <property type="entry name" value="ABC_TM1F"/>
    <property type="match status" value="1"/>
</dbReference>
<evidence type="ECO:0000256" key="5">
    <source>
        <dbReference type="ARBA" id="ARBA00022840"/>
    </source>
</evidence>
<evidence type="ECO:0000256" key="6">
    <source>
        <dbReference type="ARBA" id="ARBA00022989"/>
    </source>
</evidence>